<dbReference type="EMBL" id="CADCTL010000001">
    <property type="protein sequence ID" value="CAA9209288.1"/>
    <property type="molecule type" value="Genomic_DNA"/>
</dbReference>
<accession>A0A6J4GYF3</accession>
<reference evidence="2" key="1">
    <citation type="submission" date="2020-02" db="EMBL/GenBank/DDBJ databases">
        <authorList>
            <person name="Meier V. D."/>
        </authorList>
    </citation>
    <scope>NUCLEOTIDE SEQUENCE</scope>
    <source>
        <strain evidence="2">AVDCRST_MAG04</strain>
    </source>
</reference>
<sequence>MRRTALLAALLGLAAPASAEKACFISYSGFEEKIAHLDIETCPGGQVKPEEGFCRIGLDGSAVLVYTFRHTDAEPCLARVDRWEFNDFAGRFGINYDKP</sequence>
<keyword evidence="1" id="KW-0732">Signal</keyword>
<feature type="signal peptide" evidence="1">
    <location>
        <begin position="1"/>
        <end position="19"/>
    </location>
</feature>
<evidence type="ECO:0000313" key="2">
    <source>
        <dbReference type="EMBL" id="CAA9209288.1"/>
    </source>
</evidence>
<gene>
    <name evidence="2" type="ORF">AVDCRST_MAG04-26</name>
</gene>
<protein>
    <submittedName>
        <fullName evidence="2">Uncharacterized protein</fullName>
    </submittedName>
</protein>
<evidence type="ECO:0000256" key="1">
    <source>
        <dbReference type="SAM" id="SignalP"/>
    </source>
</evidence>
<name>A0A6J4GYF3_9PROT</name>
<feature type="chain" id="PRO_5026865904" evidence="1">
    <location>
        <begin position="20"/>
        <end position="99"/>
    </location>
</feature>
<proteinExistence type="predicted"/>
<dbReference type="AlphaFoldDB" id="A0A6J4GYF3"/>
<organism evidence="2">
    <name type="scientific">uncultured Acetobacteraceae bacterium</name>
    <dbReference type="NCBI Taxonomy" id="169975"/>
    <lineage>
        <taxon>Bacteria</taxon>
        <taxon>Pseudomonadati</taxon>
        <taxon>Pseudomonadota</taxon>
        <taxon>Alphaproteobacteria</taxon>
        <taxon>Acetobacterales</taxon>
        <taxon>Acetobacteraceae</taxon>
        <taxon>environmental samples</taxon>
    </lineage>
</organism>